<dbReference type="EMBL" id="DS547097">
    <property type="protein sequence ID" value="EDR10325.1"/>
    <property type="molecule type" value="Genomic_DNA"/>
</dbReference>
<evidence type="ECO:0000313" key="2">
    <source>
        <dbReference type="Proteomes" id="UP000001194"/>
    </source>
</evidence>
<organism evidence="2">
    <name type="scientific">Laccaria bicolor (strain S238N-H82 / ATCC MYA-4686)</name>
    <name type="common">Bicoloured deceiver</name>
    <name type="synonym">Laccaria laccata var. bicolor</name>
    <dbReference type="NCBI Taxonomy" id="486041"/>
    <lineage>
        <taxon>Eukaryota</taxon>
        <taxon>Fungi</taxon>
        <taxon>Dikarya</taxon>
        <taxon>Basidiomycota</taxon>
        <taxon>Agaricomycotina</taxon>
        <taxon>Agaricomycetes</taxon>
        <taxon>Agaricomycetidae</taxon>
        <taxon>Agaricales</taxon>
        <taxon>Agaricineae</taxon>
        <taxon>Hydnangiaceae</taxon>
        <taxon>Laccaria</taxon>
    </lineage>
</organism>
<accession>B0D4E0</accession>
<dbReference type="AlphaFoldDB" id="B0D4E0"/>
<dbReference type="Proteomes" id="UP000001194">
    <property type="component" value="Unassembled WGS sequence"/>
</dbReference>
<dbReference type="InParanoid" id="B0D4E0"/>
<dbReference type="KEGG" id="lbc:LACBIDRAFT_325275"/>
<protein>
    <submittedName>
        <fullName evidence="1">Predicted protein</fullName>
    </submittedName>
</protein>
<gene>
    <name evidence="1" type="ORF">LACBIDRAFT_325275</name>
</gene>
<reference evidence="1 2" key="1">
    <citation type="journal article" date="2008" name="Nature">
        <title>The genome of Laccaria bicolor provides insights into mycorrhizal symbiosis.</title>
        <authorList>
            <person name="Martin F."/>
            <person name="Aerts A."/>
            <person name="Ahren D."/>
            <person name="Brun A."/>
            <person name="Danchin E.G.J."/>
            <person name="Duchaussoy F."/>
            <person name="Gibon J."/>
            <person name="Kohler A."/>
            <person name="Lindquist E."/>
            <person name="Pereda V."/>
            <person name="Salamov A."/>
            <person name="Shapiro H.J."/>
            <person name="Wuyts J."/>
            <person name="Blaudez D."/>
            <person name="Buee M."/>
            <person name="Brokstein P."/>
            <person name="Canbaeck B."/>
            <person name="Cohen D."/>
            <person name="Courty P.E."/>
            <person name="Coutinho P.M."/>
            <person name="Delaruelle C."/>
            <person name="Detter J.C."/>
            <person name="Deveau A."/>
            <person name="DiFazio S."/>
            <person name="Duplessis S."/>
            <person name="Fraissinet-Tachet L."/>
            <person name="Lucic E."/>
            <person name="Frey-Klett P."/>
            <person name="Fourrey C."/>
            <person name="Feussner I."/>
            <person name="Gay G."/>
            <person name="Grimwood J."/>
            <person name="Hoegger P.J."/>
            <person name="Jain P."/>
            <person name="Kilaru S."/>
            <person name="Labbe J."/>
            <person name="Lin Y.C."/>
            <person name="Legue V."/>
            <person name="Le Tacon F."/>
            <person name="Marmeisse R."/>
            <person name="Melayah D."/>
            <person name="Montanini B."/>
            <person name="Muratet M."/>
            <person name="Nehls U."/>
            <person name="Niculita-Hirzel H."/>
            <person name="Oudot-Le Secq M.P."/>
            <person name="Peter M."/>
            <person name="Quesneville H."/>
            <person name="Rajashekar B."/>
            <person name="Reich M."/>
            <person name="Rouhier N."/>
            <person name="Schmutz J."/>
            <person name="Yin T."/>
            <person name="Chalot M."/>
            <person name="Henrissat B."/>
            <person name="Kuees U."/>
            <person name="Lucas S."/>
            <person name="Van de Peer Y."/>
            <person name="Podila G.K."/>
            <person name="Polle A."/>
            <person name="Pukkila P.J."/>
            <person name="Richardson P.M."/>
            <person name="Rouze P."/>
            <person name="Sanders I.R."/>
            <person name="Stajich J.E."/>
            <person name="Tunlid A."/>
            <person name="Tuskan G."/>
            <person name="Grigoriev I.V."/>
        </authorList>
    </citation>
    <scope>NUCLEOTIDE SEQUENCE [LARGE SCALE GENOMIC DNA]</scope>
    <source>
        <strain evidence="2">S238N-H82 / ATCC MYA-4686</strain>
    </source>
</reference>
<name>B0D4E0_LACBS</name>
<dbReference type="RefSeq" id="XP_001878775.1">
    <property type="nucleotide sequence ID" value="XM_001878740.1"/>
</dbReference>
<dbReference type="GeneID" id="6074612"/>
<sequence>MCPATKVKLAQLQESSAEGHMVVEEGKGGGKGGDLTEIEEAQCCVQTVVFNCALEIWASVIYTAELPEPLGCLQLWVVPLIATPPSGGVSSDAPTHANILRDVTNTTVTPSSSVAPLAVSEAPSPAVTCTLPAYYGQLLSSGTSTSDNILIVSCGHCEAHNVVETSKDLY</sequence>
<keyword evidence="2" id="KW-1185">Reference proteome</keyword>
<dbReference type="HOGENOM" id="CLU_1570884_0_0_1"/>
<evidence type="ECO:0000313" key="1">
    <source>
        <dbReference type="EMBL" id="EDR10325.1"/>
    </source>
</evidence>
<proteinExistence type="predicted"/>